<feature type="region of interest" description="Disordered" evidence="1">
    <location>
        <begin position="62"/>
        <end position="95"/>
    </location>
</feature>
<dbReference type="EMBL" id="LXSL01000018">
    <property type="protein sequence ID" value="OAM28407.1"/>
    <property type="molecule type" value="Genomic_DNA"/>
</dbReference>
<dbReference type="RefSeq" id="WP_067592376.1">
    <property type="nucleotide sequence ID" value="NZ_LXSL01000018.1"/>
</dbReference>
<evidence type="ECO:0000256" key="1">
    <source>
        <dbReference type="SAM" id="MobiDB-lite"/>
    </source>
</evidence>
<comment type="caution">
    <text evidence="3">The sequence shown here is derived from an EMBL/GenBank/DDBJ whole genome shotgun (WGS) entry which is preliminary data.</text>
</comment>
<feature type="signal peptide" evidence="2">
    <location>
        <begin position="1"/>
        <end position="17"/>
    </location>
</feature>
<dbReference type="PROSITE" id="PS51257">
    <property type="entry name" value="PROKAR_LIPOPROTEIN"/>
    <property type="match status" value="1"/>
</dbReference>
<gene>
    <name evidence="3" type="ORF">A7P95_05450</name>
</gene>
<dbReference type="STRING" id="1795827.A7P95_05450"/>
<protein>
    <recommendedName>
        <fullName evidence="5">Spore cortex protein</fullName>
    </recommendedName>
</protein>
<reference evidence="4" key="1">
    <citation type="submission" date="2016-05" db="EMBL/GenBank/DDBJ databases">
        <title>Draft genome of Corynebacterium afermentans subsp. afermentans LCDC 88199T.</title>
        <authorList>
            <person name="Bernier A.-M."/>
            <person name="Bernard K."/>
        </authorList>
    </citation>
    <scope>NUCLEOTIDE SEQUENCE [LARGE SCALE GENOMIC DNA]</scope>
    <source>
        <strain evidence="4">NML02-A-017</strain>
    </source>
</reference>
<evidence type="ECO:0000313" key="3">
    <source>
        <dbReference type="EMBL" id="OAM28407.1"/>
    </source>
</evidence>
<dbReference type="AlphaFoldDB" id="A0A1A9RY01"/>
<evidence type="ECO:0008006" key="5">
    <source>
        <dbReference type="Google" id="ProtNLM"/>
    </source>
</evidence>
<feature type="chain" id="PRO_5008396267" description="Spore cortex protein" evidence="2">
    <location>
        <begin position="18"/>
        <end position="95"/>
    </location>
</feature>
<dbReference type="OrthoDB" id="8602936at2"/>
<keyword evidence="2" id="KW-0732">Signal</keyword>
<accession>A0A1A9RY01</accession>
<organism evidence="3 4">
    <name type="scientific">Eikenella longinqua</name>
    <dbReference type="NCBI Taxonomy" id="1795827"/>
    <lineage>
        <taxon>Bacteria</taxon>
        <taxon>Pseudomonadati</taxon>
        <taxon>Pseudomonadota</taxon>
        <taxon>Betaproteobacteria</taxon>
        <taxon>Neisseriales</taxon>
        <taxon>Neisseriaceae</taxon>
        <taxon>Eikenella</taxon>
    </lineage>
</organism>
<sequence length="95" mass="10719">MRPAVLLLALLSLSACTWETYQDQHGKTGLRQRYAPGTPVVYQDGTFSRNQRYNEYRPVPVPVTREEHQHSVPRTTWSNEAAPDTSGGQTIHPAQ</sequence>
<dbReference type="Proteomes" id="UP000077885">
    <property type="component" value="Unassembled WGS sequence"/>
</dbReference>
<keyword evidence="4" id="KW-1185">Reference proteome</keyword>
<evidence type="ECO:0000313" key="4">
    <source>
        <dbReference type="Proteomes" id="UP000077885"/>
    </source>
</evidence>
<evidence type="ECO:0000256" key="2">
    <source>
        <dbReference type="SAM" id="SignalP"/>
    </source>
</evidence>
<proteinExistence type="predicted"/>
<name>A0A1A9RY01_9NEIS</name>